<name>A0AAI9IG15_9BURK</name>
<dbReference type="Pfam" id="PF08668">
    <property type="entry name" value="HDOD"/>
    <property type="match status" value="1"/>
</dbReference>
<evidence type="ECO:0000259" key="2">
    <source>
        <dbReference type="PROSITE" id="PS51833"/>
    </source>
</evidence>
<dbReference type="EMBL" id="AEEC02000007">
    <property type="protein sequence ID" value="EOA05493.1"/>
    <property type="molecule type" value="Genomic_DNA"/>
</dbReference>
<dbReference type="PANTHER" id="PTHR33525:SF4">
    <property type="entry name" value="CYCLIC DI-GMP PHOSPHODIESTERASE CDGJ"/>
    <property type="match status" value="1"/>
</dbReference>
<feature type="region of interest" description="Disordered" evidence="1">
    <location>
        <begin position="433"/>
        <end position="454"/>
    </location>
</feature>
<reference evidence="3 4" key="1">
    <citation type="journal article" date="2013" name="Front. Microbiol.">
        <title>The genome of the endophytic bacterium H. frisingense GSF30(T) identifies diverse strategies in the Herbaspirillum genus to interact with plants.</title>
        <authorList>
            <person name="Straub D."/>
            <person name="Rothballer M."/>
            <person name="Hartmann A."/>
            <person name="Ludewig U."/>
        </authorList>
    </citation>
    <scope>NUCLEOTIDE SEQUENCE [LARGE SCALE GENOMIC DNA]</scope>
    <source>
        <strain evidence="3 4">GSF30</strain>
    </source>
</reference>
<evidence type="ECO:0000313" key="4">
    <source>
        <dbReference type="Proteomes" id="UP000006772"/>
    </source>
</evidence>
<dbReference type="Proteomes" id="UP000006772">
    <property type="component" value="Unassembled WGS sequence"/>
</dbReference>
<dbReference type="InterPro" id="IPR052340">
    <property type="entry name" value="RNase_Y/CdgJ"/>
</dbReference>
<dbReference type="Gene3D" id="1.10.3210.10">
    <property type="entry name" value="Hypothetical protein af1432"/>
    <property type="match status" value="1"/>
</dbReference>
<dbReference type="SMART" id="SM00052">
    <property type="entry name" value="EAL"/>
    <property type="match status" value="1"/>
</dbReference>
<accession>A0AAI9IG15</accession>
<dbReference type="PANTHER" id="PTHR33525">
    <property type="match status" value="1"/>
</dbReference>
<dbReference type="InterPro" id="IPR013976">
    <property type="entry name" value="HDOD"/>
</dbReference>
<dbReference type="InterPro" id="IPR035919">
    <property type="entry name" value="EAL_sf"/>
</dbReference>
<dbReference type="SUPFAM" id="SSF109604">
    <property type="entry name" value="HD-domain/PDEase-like"/>
    <property type="match status" value="1"/>
</dbReference>
<dbReference type="AlphaFoldDB" id="A0AAI9IG15"/>
<gene>
    <name evidence="3" type="ORF">HFRIS_007089</name>
</gene>
<proteinExistence type="predicted"/>
<dbReference type="PIRSF" id="PIRSF003180">
    <property type="entry name" value="DiGMPpdiest_YuxH"/>
    <property type="match status" value="1"/>
</dbReference>
<dbReference type="InterPro" id="IPR001633">
    <property type="entry name" value="EAL_dom"/>
</dbReference>
<dbReference type="Pfam" id="PF00563">
    <property type="entry name" value="EAL"/>
    <property type="match status" value="1"/>
</dbReference>
<dbReference type="InterPro" id="IPR014408">
    <property type="entry name" value="dGMP_Pdiesterase_EAL/HD-GYP"/>
</dbReference>
<dbReference type="SUPFAM" id="SSF141868">
    <property type="entry name" value="EAL domain-like"/>
    <property type="match status" value="1"/>
</dbReference>
<evidence type="ECO:0000313" key="3">
    <source>
        <dbReference type="EMBL" id="EOA05493.1"/>
    </source>
</evidence>
<evidence type="ECO:0000256" key="1">
    <source>
        <dbReference type="SAM" id="MobiDB-lite"/>
    </source>
</evidence>
<organism evidence="3 4">
    <name type="scientific">Herbaspirillum frisingense GSF30</name>
    <dbReference type="NCBI Taxonomy" id="864073"/>
    <lineage>
        <taxon>Bacteria</taxon>
        <taxon>Pseudomonadati</taxon>
        <taxon>Pseudomonadota</taxon>
        <taxon>Betaproteobacteria</taxon>
        <taxon>Burkholderiales</taxon>
        <taxon>Oxalobacteraceae</taxon>
        <taxon>Herbaspirillum</taxon>
    </lineage>
</organism>
<sequence length="454" mass="51075">MSDQSADPSALPPHAQHPHHALDFFLARQPILSREQDLIGYELLFRSAAFGPANVKDDVTATAAVIAHASELGLSNVIGNLHGFINVDAAVLMSDFIYFLPSDKVVLEILETVRVTPELVARVRELTKAGYVFALDDVVAESEEIEELLPLVKIIKIDVMEVDPSKLLKLSVHFKRAQKELLAEKVETLQQFNDCMTFGFDYFQGYYFAKPMILQGKKLEASKMIIMHLLTLLVRNVDNAEIVRFIKRDVALSLTLLRLVNTPVYGFQKFIDSLGQALIVLGRRQLKRWLQILLFANTEKDRAHAMSPLMILAATRGKMLELITVKIRPGRRKMSEMAFTVGIMSLVDALFGMSMETVLRQITVSTEIREALLRRSGFYGLALRLVECTEQRAPDQAEMQHLLDELQLSADDFFAAEKHAFEWGNSISNNNIGQHATMQMSPPPDGYIDDDDDD</sequence>
<feature type="domain" description="HDOD" evidence="2">
    <location>
        <begin position="219"/>
        <end position="412"/>
    </location>
</feature>
<protein>
    <submittedName>
        <fullName evidence="3">Signal transduction containing EAL and modified HD-GYP domains protein</fullName>
    </submittedName>
</protein>
<dbReference type="RefSeq" id="WP_006462598.1">
    <property type="nucleotide sequence ID" value="NZ_AEEC02000007.1"/>
</dbReference>
<dbReference type="Gene3D" id="3.20.20.450">
    <property type="entry name" value="EAL domain"/>
    <property type="match status" value="1"/>
</dbReference>
<dbReference type="PROSITE" id="PS51833">
    <property type="entry name" value="HDOD"/>
    <property type="match status" value="1"/>
</dbReference>
<comment type="caution">
    <text evidence="3">The sequence shown here is derived from an EMBL/GenBank/DDBJ whole genome shotgun (WGS) entry which is preliminary data.</text>
</comment>